<dbReference type="InterPro" id="IPR051316">
    <property type="entry name" value="Zinc-reg_GTPase_activator"/>
</dbReference>
<accession>W6S3X9</accession>
<dbReference type="OrthoDB" id="9808822at2"/>
<name>W6S3X9_9CLOT</name>
<dbReference type="InterPro" id="IPR027417">
    <property type="entry name" value="P-loop_NTPase"/>
</dbReference>
<dbReference type="Gene3D" id="3.40.50.300">
    <property type="entry name" value="P-loop containing nucleotide triphosphate hydrolases"/>
    <property type="match status" value="1"/>
</dbReference>
<dbReference type="RefSeq" id="WP_044038609.1">
    <property type="nucleotide sequence ID" value="NZ_HG917868.1"/>
</dbReference>
<dbReference type="InterPro" id="IPR011629">
    <property type="entry name" value="CobW-like_C"/>
</dbReference>
<dbReference type="Pfam" id="PF02492">
    <property type="entry name" value="cobW"/>
    <property type="match status" value="1"/>
</dbReference>
<dbReference type="Proteomes" id="UP000019426">
    <property type="component" value="Chromosome M2/40_rep1"/>
</dbReference>
<feature type="domain" description="CobW/HypB/UreG nucleotide-binding" evidence="1">
    <location>
        <begin position="6"/>
        <end position="180"/>
    </location>
</feature>
<proteinExistence type="predicted"/>
<dbReference type="InterPro" id="IPR003495">
    <property type="entry name" value="CobW/HypB/UreG_nucleotide-bd"/>
</dbReference>
<sequence>MGVKVDIVSGFLGAGKTTLIKKIIDDAFKREKVAIIENEFGEVSIDGEILKDRNIDIKEINSGCICCSLSGDFKDSIEDIIDEYNPDRIIVEPSGIAKLSDVLKGCKEIRIKDSITINHIFTVIDISNLDMYKEEFKEFYIDQVMNAKTIIFTRIDKCDDNEIEEAVEEIRKININASIVKVPLDIMDGLDILRIAEKDLNNIQEKKIVKLTSRSKKAAKAVRVGSKIFDSWGEETSKIFNINKIENIFTKIGITKECGNILRGKGFIELDSGRWIEFHYTPRQFQLKAAVKQDKGKIAIIGENIDKDKLELLFR</sequence>
<evidence type="ECO:0000313" key="4">
    <source>
        <dbReference type="Proteomes" id="UP000019426"/>
    </source>
</evidence>
<dbReference type="eggNOG" id="COG0523">
    <property type="taxonomic scope" value="Bacteria"/>
</dbReference>
<dbReference type="AlphaFoldDB" id="W6S3X9"/>
<dbReference type="PATRIC" id="fig|1216932.3.peg.1863"/>
<dbReference type="GO" id="GO:0005737">
    <property type="term" value="C:cytoplasm"/>
    <property type="evidence" value="ECO:0007669"/>
    <property type="project" value="TreeGrafter"/>
</dbReference>
<reference evidence="3 4" key="1">
    <citation type="submission" date="2013-11" db="EMBL/GenBank/DDBJ databases">
        <title>Complete genome sequence of Clostridum sp. M2/40.</title>
        <authorList>
            <person name="Wibberg D."/>
            <person name="Puehler A."/>
            <person name="Schlueter A."/>
        </authorList>
    </citation>
    <scope>NUCLEOTIDE SEQUENCE [LARGE SCALE GENOMIC DNA]</scope>
    <source>
        <strain evidence="4">M2/40</strain>
    </source>
</reference>
<keyword evidence="4" id="KW-1185">Reference proteome</keyword>
<dbReference type="EMBL" id="HG917868">
    <property type="protein sequence ID" value="CDM69022.1"/>
    <property type="molecule type" value="Genomic_DNA"/>
</dbReference>
<evidence type="ECO:0000259" key="2">
    <source>
        <dbReference type="Pfam" id="PF07683"/>
    </source>
</evidence>
<organism evidence="3 4">
    <name type="scientific">Clostridium bornimense</name>
    <dbReference type="NCBI Taxonomy" id="1216932"/>
    <lineage>
        <taxon>Bacteria</taxon>
        <taxon>Bacillati</taxon>
        <taxon>Bacillota</taxon>
        <taxon>Clostridia</taxon>
        <taxon>Eubacteriales</taxon>
        <taxon>Clostridiaceae</taxon>
        <taxon>Clostridium</taxon>
    </lineage>
</organism>
<evidence type="ECO:0000259" key="1">
    <source>
        <dbReference type="Pfam" id="PF02492"/>
    </source>
</evidence>
<dbReference type="CDD" id="cd03112">
    <property type="entry name" value="CobW-like"/>
    <property type="match status" value="1"/>
</dbReference>
<dbReference type="KEGG" id="clt:CM240_1864"/>
<feature type="domain" description="CobW C-terminal" evidence="2">
    <location>
        <begin position="231"/>
        <end position="314"/>
    </location>
</feature>
<dbReference type="Pfam" id="PF07683">
    <property type="entry name" value="CobW_C"/>
    <property type="match status" value="1"/>
</dbReference>
<protein>
    <submittedName>
        <fullName evidence="3">Cobalamin synthesis protein</fullName>
    </submittedName>
</protein>
<evidence type="ECO:0000313" key="3">
    <source>
        <dbReference type="EMBL" id="CDM69022.1"/>
    </source>
</evidence>
<dbReference type="STRING" id="1216932.CM240_1864"/>
<dbReference type="HOGENOM" id="CLU_017452_1_3_9"/>
<dbReference type="PANTHER" id="PTHR13748">
    <property type="entry name" value="COBW-RELATED"/>
    <property type="match status" value="1"/>
</dbReference>
<dbReference type="PANTHER" id="PTHR13748:SF62">
    <property type="entry name" value="COBW DOMAIN-CONTAINING PROTEIN"/>
    <property type="match status" value="1"/>
</dbReference>
<dbReference type="SUPFAM" id="SSF52540">
    <property type="entry name" value="P-loop containing nucleoside triphosphate hydrolases"/>
    <property type="match status" value="1"/>
</dbReference>
<gene>
    <name evidence="3" type="primary">cobW</name>
    <name evidence="3" type="ORF">CM240_1864</name>
</gene>